<dbReference type="GO" id="GO:0006310">
    <property type="term" value="P:DNA recombination"/>
    <property type="evidence" value="ECO:0007669"/>
    <property type="project" value="InterPro"/>
</dbReference>
<dbReference type="Gene3D" id="3.30.470.30">
    <property type="entry name" value="DNA ligase/mRNA capping enzyme"/>
    <property type="match status" value="1"/>
</dbReference>
<proteinExistence type="inferred from homology"/>
<dbReference type="InterPro" id="IPR012310">
    <property type="entry name" value="DNA_ligase_ATP-dep_cent"/>
</dbReference>
<evidence type="ECO:0000256" key="7">
    <source>
        <dbReference type="ARBA" id="ARBA00023242"/>
    </source>
</evidence>
<evidence type="ECO:0000256" key="1">
    <source>
        <dbReference type="ARBA" id="ARBA00004123"/>
    </source>
</evidence>
<evidence type="ECO:0000256" key="5">
    <source>
        <dbReference type="ARBA" id="ARBA00022741"/>
    </source>
</evidence>
<dbReference type="AlphaFoldDB" id="S8DRU3"/>
<feature type="domain" description="ATP-dependent DNA ligase family profile" evidence="8">
    <location>
        <begin position="2"/>
        <end position="127"/>
    </location>
</feature>
<keyword evidence="7" id="KW-0539">Nucleus</keyword>
<keyword evidence="4" id="KW-0235">DNA replication</keyword>
<dbReference type="PANTHER" id="PTHR45674">
    <property type="entry name" value="DNA LIGASE 1/3 FAMILY MEMBER"/>
    <property type="match status" value="1"/>
</dbReference>
<feature type="non-terminal residue" evidence="9">
    <location>
        <position position="1"/>
    </location>
</feature>
<dbReference type="InterPro" id="IPR016059">
    <property type="entry name" value="DNA_ligase_ATP-dep_CS"/>
</dbReference>
<keyword evidence="5" id="KW-0547">Nucleotide-binding</keyword>
<dbReference type="GO" id="GO:0005634">
    <property type="term" value="C:nucleus"/>
    <property type="evidence" value="ECO:0007669"/>
    <property type="project" value="UniProtKB-SubCell"/>
</dbReference>
<dbReference type="InterPro" id="IPR050191">
    <property type="entry name" value="ATP-dep_DNA_ligase"/>
</dbReference>
<protein>
    <recommendedName>
        <fullName evidence="8">ATP-dependent DNA ligase family profile domain-containing protein</fullName>
    </recommendedName>
</protein>
<accession>S8DRU3</accession>
<dbReference type="GO" id="GO:0003910">
    <property type="term" value="F:DNA ligase (ATP) activity"/>
    <property type="evidence" value="ECO:0007669"/>
    <property type="project" value="InterPro"/>
</dbReference>
<keyword evidence="3" id="KW-0436">Ligase</keyword>
<evidence type="ECO:0000313" key="9">
    <source>
        <dbReference type="EMBL" id="EPS62522.1"/>
    </source>
</evidence>
<gene>
    <name evidence="9" type="ORF">M569_12268</name>
</gene>
<keyword evidence="10" id="KW-1185">Reference proteome</keyword>
<dbReference type="GO" id="GO:0005524">
    <property type="term" value="F:ATP binding"/>
    <property type="evidence" value="ECO:0007669"/>
    <property type="project" value="UniProtKB-KW"/>
</dbReference>
<evidence type="ECO:0000313" key="10">
    <source>
        <dbReference type="Proteomes" id="UP000015453"/>
    </source>
</evidence>
<evidence type="ECO:0000259" key="8">
    <source>
        <dbReference type="Pfam" id="PF01068"/>
    </source>
</evidence>
<reference evidence="9 10" key="1">
    <citation type="journal article" date="2013" name="BMC Genomics">
        <title>The miniature genome of a carnivorous plant Genlisea aurea contains a low number of genes and short non-coding sequences.</title>
        <authorList>
            <person name="Leushkin E.V."/>
            <person name="Sutormin R.A."/>
            <person name="Nabieva E.R."/>
            <person name="Penin A.A."/>
            <person name="Kondrashov A.S."/>
            <person name="Logacheva M.D."/>
        </authorList>
    </citation>
    <scope>NUCLEOTIDE SEQUENCE [LARGE SCALE GENOMIC DNA]</scope>
</reference>
<dbReference type="OrthoDB" id="206088at2759"/>
<evidence type="ECO:0000256" key="3">
    <source>
        <dbReference type="ARBA" id="ARBA00022598"/>
    </source>
</evidence>
<organism evidence="9 10">
    <name type="scientific">Genlisea aurea</name>
    <dbReference type="NCBI Taxonomy" id="192259"/>
    <lineage>
        <taxon>Eukaryota</taxon>
        <taxon>Viridiplantae</taxon>
        <taxon>Streptophyta</taxon>
        <taxon>Embryophyta</taxon>
        <taxon>Tracheophyta</taxon>
        <taxon>Spermatophyta</taxon>
        <taxon>Magnoliopsida</taxon>
        <taxon>eudicotyledons</taxon>
        <taxon>Gunneridae</taxon>
        <taxon>Pentapetalae</taxon>
        <taxon>asterids</taxon>
        <taxon>lamiids</taxon>
        <taxon>Lamiales</taxon>
        <taxon>Lentibulariaceae</taxon>
        <taxon>Genlisea</taxon>
    </lineage>
</organism>
<dbReference type="PROSITE" id="PS00697">
    <property type="entry name" value="DNA_LIGASE_A1"/>
    <property type="match status" value="1"/>
</dbReference>
<comment type="similarity">
    <text evidence="2">Belongs to the ATP-dependent DNA ligase family.</text>
</comment>
<name>S8DRU3_9LAMI</name>
<dbReference type="PANTHER" id="PTHR45674:SF9">
    <property type="entry name" value="DNA LIGASE 3"/>
    <property type="match status" value="1"/>
</dbReference>
<sequence length="127" mass="14431">ITDGVHEVLKTFDSRAFTCEYKYDGQRAQIHKLPDGSIRVFSRNGDETTFRFPDLVVIIKDQCVDQAATFVLDTEVVAIDRKNNLKLMSFQELSSRDRGSKESLISVDKIKVDVCIFAFDVMYANGE</sequence>
<dbReference type="Pfam" id="PF01068">
    <property type="entry name" value="DNA_ligase_A_M"/>
    <property type="match status" value="1"/>
</dbReference>
<dbReference type="Gene3D" id="3.30.1490.70">
    <property type="match status" value="1"/>
</dbReference>
<keyword evidence="6" id="KW-0067">ATP-binding</keyword>
<comment type="caution">
    <text evidence="9">The sequence shown here is derived from an EMBL/GenBank/DDBJ whole genome shotgun (WGS) entry which is preliminary data.</text>
</comment>
<evidence type="ECO:0000256" key="4">
    <source>
        <dbReference type="ARBA" id="ARBA00022705"/>
    </source>
</evidence>
<dbReference type="GO" id="GO:0006281">
    <property type="term" value="P:DNA repair"/>
    <property type="evidence" value="ECO:0007669"/>
    <property type="project" value="InterPro"/>
</dbReference>
<dbReference type="GO" id="GO:0006273">
    <property type="term" value="P:lagging strand elongation"/>
    <property type="evidence" value="ECO:0007669"/>
    <property type="project" value="TreeGrafter"/>
</dbReference>
<dbReference type="FunFam" id="3.30.470.30:FF:000002">
    <property type="entry name" value="DNA ligase"/>
    <property type="match status" value="1"/>
</dbReference>
<comment type="subcellular location">
    <subcellularLocation>
        <location evidence="1">Nucleus</location>
    </subcellularLocation>
</comment>
<evidence type="ECO:0000256" key="2">
    <source>
        <dbReference type="ARBA" id="ARBA00007572"/>
    </source>
</evidence>
<dbReference type="EMBL" id="AUSU01006083">
    <property type="protein sequence ID" value="EPS62522.1"/>
    <property type="molecule type" value="Genomic_DNA"/>
</dbReference>
<evidence type="ECO:0000256" key="6">
    <source>
        <dbReference type="ARBA" id="ARBA00022840"/>
    </source>
</evidence>
<feature type="non-terminal residue" evidence="9">
    <location>
        <position position="127"/>
    </location>
</feature>
<dbReference type="Proteomes" id="UP000015453">
    <property type="component" value="Unassembled WGS sequence"/>
</dbReference>
<dbReference type="SUPFAM" id="SSF56091">
    <property type="entry name" value="DNA ligase/mRNA capping enzyme, catalytic domain"/>
    <property type="match status" value="1"/>
</dbReference>